<evidence type="ECO:0000313" key="2">
    <source>
        <dbReference type="EMBL" id="QHT82212.1"/>
    </source>
</evidence>
<name>A0A6C0HNI0_9ZZZZ</name>
<dbReference type="EMBL" id="MN739997">
    <property type="protein sequence ID" value="QHT82212.1"/>
    <property type="molecule type" value="Genomic_DNA"/>
</dbReference>
<sequence length="192" mass="22627">MTIIYFLQFNFFIMFRYNKMPTRKNRKNRKKNKRGGTTRPDSPEMPIQLPGRTKKCKNRQKRYIDINGTRKCIKKPVSRQIPSDMYEIIPSEYLLNGIIQNPFKKDNSYLVCDEDTEMYYDGNYYTLWREDTREGIVYGVNLPLVGEFSKKGLSVVIDAGILVMLGASMFRLKPYREQMNQVEVEAYLIGNM</sequence>
<proteinExistence type="predicted"/>
<protein>
    <submittedName>
        <fullName evidence="2">Uncharacterized protein</fullName>
    </submittedName>
</protein>
<feature type="compositionally biased region" description="Basic residues" evidence="1">
    <location>
        <begin position="23"/>
        <end position="36"/>
    </location>
</feature>
<feature type="region of interest" description="Disordered" evidence="1">
    <location>
        <begin position="23"/>
        <end position="51"/>
    </location>
</feature>
<accession>A0A6C0HNI0</accession>
<organism evidence="2">
    <name type="scientific">viral metagenome</name>
    <dbReference type="NCBI Taxonomy" id="1070528"/>
    <lineage>
        <taxon>unclassified sequences</taxon>
        <taxon>metagenomes</taxon>
        <taxon>organismal metagenomes</taxon>
    </lineage>
</organism>
<reference evidence="2" key="1">
    <citation type="journal article" date="2020" name="Nature">
        <title>Giant virus diversity and host interactions through global metagenomics.</title>
        <authorList>
            <person name="Schulz F."/>
            <person name="Roux S."/>
            <person name="Paez-Espino D."/>
            <person name="Jungbluth S."/>
            <person name="Walsh D.A."/>
            <person name="Denef V.J."/>
            <person name="McMahon K.D."/>
            <person name="Konstantinidis K.T."/>
            <person name="Eloe-Fadrosh E.A."/>
            <person name="Kyrpides N.C."/>
            <person name="Woyke T."/>
        </authorList>
    </citation>
    <scope>NUCLEOTIDE SEQUENCE</scope>
    <source>
        <strain evidence="2">GVMAG-M-3300023184-161</strain>
    </source>
</reference>
<dbReference type="AlphaFoldDB" id="A0A6C0HNI0"/>
<evidence type="ECO:0000256" key="1">
    <source>
        <dbReference type="SAM" id="MobiDB-lite"/>
    </source>
</evidence>